<keyword evidence="5 10" id="KW-0732">Signal</keyword>
<evidence type="ECO:0000256" key="2">
    <source>
        <dbReference type="ARBA" id="ARBA00004613"/>
    </source>
</evidence>
<feature type="signal peptide" evidence="10">
    <location>
        <begin position="1"/>
        <end position="20"/>
    </location>
</feature>
<proteinExistence type="inferred from homology"/>
<evidence type="ECO:0000256" key="9">
    <source>
        <dbReference type="ARBA" id="ARBA00023326"/>
    </source>
</evidence>
<dbReference type="PANTHER" id="PTHR42061">
    <property type="entry name" value="ENDO-CHITOSANASE"/>
    <property type="match status" value="1"/>
</dbReference>
<comment type="function">
    <text evidence="10">Chitosanase catalyzing the endo-type cleavage of chitosan, the deacylated form of chitin. Chitosanase may be crucial in the degradation of the deacetylated portion of chitin in the fungal cell wall.</text>
</comment>
<keyword evidence="12" id="KW-1185">Reference proteome</keyword>
<evidence type="ECO:0000256" key="4">
    <source>
        <dbReference type="ARBA" id="ARBA00022525"/>
    </source>
</evidence>
<comment type="caution">
    <text evidence="11">The sequence shown here is derived from an EMBL/GenBank/DDBJ whole genome shotgun (WGS) entry which is preliminary data.</text>
</comment>
<evidence type="ECO:0000313" key="12">
    <source>
        <dbReference type="Proteomes" id="UP001251528"/>
    </source>
</evidence>
<comment type="subcellular location">
    <subcellularLocation>
        <location evidence="2 10">Secreted</location>
    </subcellularLocation>
</comment>
<feature type="chain" id="PRO_5042313911" description="Endo-chitosanase" evidence="10">
    <location>
        <begin position="21"/>
        <end position="169"/>
    </location>
</feature>
<name>A0AAJ0FSU7_9HYPO</name>
<dbReference type="InterPro" id="IPR009939">
    <property type="entry name" value="Chitosanase_fungal"/>
</dbReference>
<dbReference type="EMBL" id="JASWJB010000453">
    <property type="protein sequence ID" value="KAK2590324.1"/>
    <property type="molecule type" value="Genomic_DNA"/>
</dbReference>
<dbReference type="Pfam" id="PF07335">
    <property type="entry name" value="Glyco_hydro_75"/>
    <property type="match status" value="1"/>
</dbReference>
<keyword evidence="7" id="KW-0119">Carbohydrate metabolism</keyword>
<keyword evidence="9 10" id="KW-0624">Polysaccharide degradation</keyword>
<protein>
    <recommendedName>
        <fullName evidence="10">Endo-chitosanase</fullName>
        <ecNumber evidence="10">3.2.1.132</ecNumber>
    </recommendedName>
</protein>
<evidence type="ECO:0000313" key="11">
    <source>
        <dbReference type="EMBL" id="KAK2590324.1"/>
    </source>
</evidence>
<evidence type="ECO:0000256" key="1">
    <source>
        <dbReference type="ARBA" id="ARBA00000405"/>
    </source>
</evidence>
<evidence type="ECO:0000256" key="10">
    <source>
        <dbReference type="RuleBase" id="RU361208"/>
    </source>
</evidence>
<feature type="non-terminal residue" evidence="11">
    <location>
        <position position="169"/>
    </location>
</feature>
<accession>A0AAJ0FSU7</accession>
<reference evidence="11" key="1">
    <citation type="submission" date="2023-06" db="EMBL/GenBank/DDBJ databases">
        <title>Conoideocrella luteorostrata (Hypocreales: Clavicipitaceae), a potential biocontrol fungus for elongate hemlock scale in United States Christmas tree production areas.</title>
        <authorList>
            <person name="Barrett H."/>
            <person name="Lovett B."/>
            <person name="Macias A.M."/>
            <person name="Stajich J.E."/>
            <person name="Kasson M.T."/>
        </authorList>
    </citation>
    <scope>NUCLEOTIDE SEQUENCE</scope>
    <source>
        <strain evidence="11">ARSEF 14590</strain>
    </source>
</reference>
<gene>
    <name evidence="11" type="ORF">QQS21_011986</name>
</gene>
<dbReference type="GO" id="GO:0005576">
    <property type="term" value="C:extracellular region"/>
    <property type="evidence" value="ECO:0007669"/>
    <property type="project" value="UniProtKB-SubCell"/>
</dbReference>
<dbReference type="GO" id="GO:0016977">
    <property type="term" value="F:chitosanase activity"/>
    <property type="evidence" value="ECO:0007669"/>
    <property type="project" value="UniProtKB-EC"/>
</dbReference>
<sequence>MAIRNSFLLSTTAWASLAAARDLPSNVKNFYDSVRSQGQCRNVLAGGFHSVQGDSGNFDYCGDHIQDQNVIYIQGKNGQFANMDIDCDGIQHGPADDGRCGSSGDTQSVTSFADTVRNYGTGQRDLDANAHPYVVFGNSGSRPGYATFEPQQYGVEPLSVMAVVCNNKL</sequence>
<keyword evidence="6 10" id="KW-0378">Hydrolase</keyword>
<evidence type="ECO:0000256" key="3">
    <source>
        <dbReference type="ARBA" id="ARBA00007799"/>
    </source>
</evidence>
<dbReference type="EC" id="3.2.1.132" evidence="10"/>
<dbReference type="GO" id="GO:0000272">
    <property type="term" value="P:polysaccharide catabolic process"/>
    <property type="evidence" value="ECO:0007669"/>
    <property type="project" value="UniProtKB-KW"/>
</dbReference>
<evidence type="ECO:0000256" key="8">
    <source>
        <dbReference type="ARBA" id="ARBA00023295"/>
    </source>
</evidence>
<keyword evidence="8 10" id="KW-0326">Glycosidase</keyword>
<evidence type="ECO:0000256" key="6">
    <source>
        <dbReference type="ARBA" id="ARBA00022801"/>
    </source>
</evidence>
<evidence type="ECO:0000256" key="7">
    <source>
        <dbReference type="ARBA" id="ARBA00023277"/>
    </source>
</evidence>
<comment type="similarity">
    <text evidence="3 10">Belongs to the glycosyl hydrolase 75 family.</text>
</comment>
<dbReference type="AlphaFoldDB" id="A0AAJ0FSU7"/>
<dbReference type="Proteomes" id="UP001251528">
    <property type="component" value="Unassembled WGS sequence"/>
</dbReference>
<keyword evidence="4" id="KW-0964">Secreted</keyword>
<dbReference type="PANTHER" id="PTHR42061:SF6">
    <property type="entry name" value="ENDO-CHITOSANASE"/>
    <property type="match status" value="1"/>
</dbReference>
<evidence type="ECO:0000256" key="5">
    <source>
        <dbReference type="ARBA" id="ARBA00022729"/>
    </source>
</evidence>
<organism evidence="11 12">
    <name type="scientific">Conoideocrella luteorostrata</name>
    <dbReference type="NCBI Taxonomy" id="1105319"/>
    <lineage>
        <taxon>Eukaryota</taxon>
        <taxon>Fungi</taxon>
        <taxon>Dikarya</taxon>
        <taxon>Ascomycota</taxon>
        <taxon>Pezizomycotina</taxon>
        <taxon>Sordariomycetes</taxon>
        <taxon>Hypocreomycetidae</taxon>
        <taxon>Hypocreales</taxon>
        <taxon>Clavicipitaceae</taxon>
        <taxon>Conoideocrella</taxon>
    </lineage>
</organism>
<comment type="catalytic activity">
    <reaction evidence="1 10">
        <text>Endohydrolysis of beta-(1-&gt;4)-linkages between D-glucosamine residues in a partly acetylated chitosan.</text>
        <dbReference type="EC" id="3.2.1.132"/>
    </reaction>
</comment>